<dbReference type="Pfam" id="PF00884">
    <property type="entry name" value="Sulfatase"/>
    <property type="match status" value="1"/>
</dbReference>
<dbReference type="Gene3D" id="3.30.1120.10">
    <property type="match status" value="1"/>
</dbReference>
<dbReference type="PROSITE" id="PS00149">
    <property type="entry name" value="SULFATASE_2"/>
    <property type="match status" value="1"/>
</dbReference>
<feature type="domain" description="Sulfatase N-terminal" evidence="8">
    <location>
        <begin position="42"/>
        <end position="377"/>
    </location>
</feature>
<dbReference type="EMBL" id="JACJIQ010000014">
    <property type="protein sequence ID" value="MBA9078624.1"/>
    <property type="molecule type" value="Genomic_DNA"/>
</dbReference>
<evidence type="ECO:0000313" key="9">
    <source>
        <dbReference type="EMBL" id="MBA9078624.1"/>
    </source>
</evidence>
<evidence type="ECO:0000256" key="1">
    <source>
        <dbReference type="ARBA" id="ARBA00001913"/>
    </source>
</evidence>
<keyword evidence="4 7" id="KW-0732">Signal</keyword>
<keyword evidence="3" id="KW-0479">Metal-binding</keyword>
<name>A0A839GG38_9BACT</name>
<keyword evidence="6" id="KW-0106">Calcium</keyword>
<comment type="similarity">
    <text evidence="2">Belongs to the sulfatase family.</text>
</comment>
<keyword evidence="10" id="KW-1185">Reference proteome</keyword>
<evidence type="ECO:0000256" key="7">
    <source>
        <dbReference type="SAM" id="SignalP"/>
    </source>
</evidence>
<evidence type="ECO:0000259" key="8">
    <source>
        <dbReference type="Pfam" id="PF00884"/>
    </source>
</evidence>
<evidence type="ECO:0000256" key="2">
    <source>
        <dbReference type="ARBA" id="ARBA00008779"/>
    </source>
</evidence>
<dbReference type="SUPFAM" id="SSF53649">
    <property type="entry name" value="Alkaline phosphatase-like"/>
    <property type="match status" value="1"/>
</dbReference>
<dbReference type="AlphaFoldDB" id="A0A839GG38"/>
<reference evidence="9 10" key="1">
    <citation type="submission" date="2020-08" db="EMBL/GenBank/DDBJ databases">
        <title>Genomic Encyclopedia of Type Strains, Phase IV (KMG-IV): sequencing the most valuable type-strain genomes for metagenomic binning, comparative biology and taxonomic classification.</title>
        <authorList>
            <person name="Goeker M."/>
        </authorList>
    </citation>
    <scope>NUCLEOTIDE SEQUENCE [LARGE SCALE GENOMIC DNA]</scope>
    <source>
        <strain evidence="9 10">DSM 29854</strain>
    </source>
</reference>
<gene>
    <name evidence="9" type="ORF">FHS90_003354</name>
</gene>
<dbReference type="Proteomes" id="UP000563094">
    <property type="component" value="Unassembled WGS sequence"/>
</dbReference>
<dbReference type="PANTHER" id="PTHR42693:SF42">
    <property type="entry name" value="ARYLSULFATASE G"/>
    <property type="match status" value="1"/>
</dbReference>
<dbReference type="InterPro" id="IPR017850">
    <property type="entry name" value="Alkaline_phosphatase_core_sf"/>
</dbReference>
<feature type="chain" id="PRO_5032971444" evidence="7">
    <location>
        <begin position="24"/>
        <end position="484"/>
    </location>
</feature>
<dbReference type="RefSeq" id="WP_182513775.1">
    <property type="nucleotide sequence ID" value="NZ_JACJIQ010000014.1"/>
</dbReference>
<evidence type="ECO:0000256" key="3">
    <source>
        <dbReference type="ARBA" id="ARBA00022723"/>
    </source>
</evidence>
<dbReference type="InterPro" id="IPR050738">
    <property type="entry name" value="Sulfatase"/>
</dbReference>
<dbReference type="PANTHER" id="PTHR42693">
    <property type="entry name" value="ARYLSULFATASE FAMILY MEMBER"/>
    <property type="match status" value="1"/>
</dbReference>
<evidence type="ECO:0000256" key="6">
    <source>
        <dbReference type="ARBA" id="ARBA00022837"/>
    </source>
</evidence>
<comment type="cofactor">
    <cofactor evidence="1">
        <name>Ca(2+)</name>
        <dbReference type="ChEBI" id="CHEBI:29108"/>
    </cofactor>
</comment>
<evidence type="ECO:0000256" key="4">
    <source>
        <dbReference type="ARBA" id="ARBA00022729"/>
    </source>
</evidence>
<dbReference type="CDD" id="cd16144">
    <property type="entry name" value="ARS_like"/>
    <property type="match status" value="1"/>
</dbReference>
<dbReference type="InterPro" id="IPR000917">
    <property type="entry name" value="Sulfatase_N"/>
</dbReference>
<dbReference type="InterPro" id="IPR024607">
    <property type="entry name" value="Sulfatase_CS"/>
</dbReference>
<keyword evidence="5" id="KW-0378">Hydrolase</keyword>
<feature type="signal peptide" evidence="7">
    <location>
        <begin position="1"/>
        <end position="23"/>
    </location>
</feature>
<evidence type="ECO:0000313" key="10">
    <source>
        <dbReference type="Proteomes" id="UP000563094"/>
    </source>
</evidence>
<proteinExistence type="inferred from homology"/>
<organism evidence="9 10">
    <name type="scientific">Rufibacter quisquiliarum</name>
    <dbReference type="NCBI Taxonomy" id="1549639"/>
    <lineage>
        <taxon>Bacteria</taxon>
        <taxon>Pseudomonadati</taxon>
        <taxon>Bacteroidota</taxon>
        <taxon>Cytophagia</taxon>
        <taxon>Cytophagales</taxon>
        <taxon>Hymenobacteraceae</taxon>
        <taxon>Rufibacter</taxon>
    </lineage>
</organism>
<dbReference type="GO" id="GO:0046872">
    <property type="term" value="F:metal ion binding"/>
    <property type="evidence" value="ECO:0007669"/>
    <property type="project" value="UniProtKB-KW"/>
</dbReference>
<accession>A0A839GG38</accession>
<comment type="caution">
    <text evidence="9">The sequence shown here is derived from an EMBL/GenBank/DDBJ whole genome shotgun (WGS) entry which is preliminary data.</text>
</comment>
<protein>
    <submittedName>
        <fullName evidence="9">Arylsulfatase A-like enzyme</fullName>
    </submittedName>
</protein>
<dbReference type="Gene3D" id="3.40.720.10">
    <property type="entry name" value="Alkaline Phosphatase, subunit A"/>
    <property type="match status" value="1"/>
</dbReference>
<sequence length="484" mass="54216">MTNLKNQTLWAFASLAMVALASACSTSSNSSTGSKGGQNRQPNVIFILADDLGYSELGAYGNTFNETPNLDKLAAEGVRFTNAYASAPVCSPYRAALMVGQYPARVGITDYLRPDAAGHLDTAYVTLAEMFQKNGYRTGIVGKWHLSGYKNHKAPEETLPDQHGFQEVIVSENRGIANGTYFWPYHFNREIEKKLPGEKEYLTDRQNVEAVEFIERNKDKPFFLYLSHYAVHTQLHGKPELVDKFRRKPGAGTSAPFKDNPENDPYKKYPADYWASKNNPHLAAQLWSVDEGVGMIMEKLKSLGLDQNTIVVFTSDNGGESNVTSNAPLRMGKSTLYEGGVREPLIVWNPSRFAKGAVVEQPMVNFDFYPTFEEAVGAKHQGQKLDGISLLPVLKSPNAKLPARSFYWHYPLAEPHFLGGRSAGSIRKGDWKLIEFFDKQEVQLYNLKEDVREQNNLAARHPDKVNELKQELAHWRKSVGAKMN</sequence>
<evidence type="ECO:0000256" key="5">
    <source>
        <dbReference type="ARBA" id="ARBA00022801"/>
    </source>
</evidence>
<dbReference type="PROSITE" id="PS51257">
    <property type="entry name" value="PROKAR_LIPOPROTEIN"/>
    <property type="match status" value="1"/>
</dbReference>
<dbReference type="GO" id="GO:0004065">
    <property type="term" value="F:arylsulfatase activity"/>
    <property type="evidence" value="ECO:0007669"/>
    <property type="project" value="TreeGrafter"/>
</dbReference>